<dbReference type="Proteomes" id="UP000325286">
    <property type="component" value="Chromosome"/>
</dbReference>
<dbReference type="KEGG" id="rul:UC8_24920"/>
<feature type="transmembrane region" description="Helical" evidence="8">
    <location>
        <begin position="33"/>
        <end position="58"/>
    </location>
</feature>
<protein>
    <submittedName>
        <fullName evidence="10">Biopolymer transport protein ExbB</fullName>
    </submittedName>
</protein>
<evidence type="ECO:0000313" key="10">
    <source>
        <dbReference type="EMBL" id="QEG40480.1"/>
    </source>
</evidence>
<keyword evidence="5 8" id="KW-0472">Membrane</keyword>
<evidence type="ECO:0000256" key="5">
    <source>
        <dbReference type="ARBA" id="ARBA00023136"/>
    </source>
</evidence>
<comment type="similarity">
    <text evidence="6">Belongs to the exbB/tolQ family.</text>
</comment>
<dbReference type="OrthoDB" id="9809716at2"/>
<name>A0A5B9QS03_9BACT</name>
<evidence type="ECO:0000256" key="1">
    <source>
        <dbReference type="ARBA" id="ARBA00004651"/>
    </source>
</evidence>
<dbReference type="PANTHER" id="PTHR30625">
    <property type="entry name" value="PROTEIN TOLQ"/>
    <property type="match status" value="1"/>
</dbReference>
<dbReference type="GO" id="GO:0017038">
    <property type="term" value="P:protein import"/>
    <property type="evidence" value="ECO:0007669"/>
    <property type="project" value="TreeGrafter"/>
</dbReference>
<dbReference type="InterPro" id="IPR002898">
    <property type="entry name" value="MotA_ExbB_proton_chnl"/>
</dbReference>
<evidence type="ECO:0000256" key="7">
    <source>
        <dbReference type="SAM" id="MobiDB-lite"/>
    </source>
</evidence>
<dbReference type="PRINTS" id="PR01217">
    <property type="entry name" value="PRICHEXTENSN"/>
</dbReference>
<keyword evidence="3 8" id="KW-0812">Transmembrane</keyword>
<proteinExistence type="inferred from homology"/>
<dbReference type="GO" id="GO:0005886">
    <property type="term" value="C:plasma membrane"/>
    <property type="evidence" value="ECO:0007669"/>
    <property type="project" value="UniProtKB-SubCell"/>
</dbReference>
<sequence>MTIASSPSLLAFTLLAQDPAADAEGNGLLDIVFSGGWVGLAILVLLFALSVSAAYLIFDQIMTLRRGEILPEGLADTVRQALLTGRVPEADAACRRHPSVLSFVLLSGLSEIEFGWREVEKAVEDGLADQAARLMRRIEYLSVIGNIAPMVGLLGTVTGMIFAFQQVAGSQGAAGAGDLAEGIYQALVTTVGGLVVAIPSLAAYAVFRNRVDTLIAESAYQSQHALTPVKRRPQGRPGKAPPPPKPPPPKPPPPKPPPPKPGPPGNRPPPPGGKPPQGGPKPPPPPQDAPPRAKPPG</sequence>
<evidence type="ECO:0000313" key="11">
    <source>
        <dbReference type="Proteomes" id="UP000325286"/>
    </source>
</evidence>
<feature type="region of interest" description="Disordered" evidence="7">
    <location>
        <begin position="223"/>
        <end position="297"/>
    </location>
</feature>
<dbReference type="RefSeq" id="WP_084427528.1">
    <property type="nucleotide sequence ID" value="NZ_CP042914.1"/>
</dbReference>
<keyword evidence="6" id="KW-0813">Transport</keyword>
<organism evidence="10 11">
    <name type="scientific">Roseimaritima ulvae</name>
    <dbReference type="NCBI Taxonomy" id="980254"/>
    <lineage>
        <taxon>Bacteria</taxon>
        <taxon>Pseudomonadati</taxon>
        <taxon>Planctomycetota</taxon>
        <taxon>Planctomycetia</taxon>
        <taxon>Pirellulales</taxon>
        <taxon>Pirellulaceae</taxon>
        <taxon>Roseimaritima</taxon>
    </lineage>
</organism>
<dbReference type="InterPro" id="IPR050790">
    <property type="entry name" value="ExbB/TolQ_transport"/>
</dbReference>
<dbReference type="Pfam" id="PF01618">
    <property type="entry name" value="MotA_ExbB"/>
    <property type="match status" value="1"/>
</dbReference>
<dbReference type="PANTHER" id="PTHR30625:SF17">
    <property type="entry name" value="TOLQ-RELATED"/>
    <property type="match status" value="1"/>
</dbReference>
<evidence type="ECO:0000256" key="6">
    <source>
        <dbReference type="RuleBase" id="RU004057"/>
    </source>
</evidence>
<dbReference type="EMBL" id="CP042914">
    <property type="protein sequence ID" value="QEG40480.1"/>
    <property type="molecule type" value="Genomic_DNA"/>
</dbReference>
<accession>A0A5B9QS03</accession>
<feature type="transmembrane region" description="Helical" evidence="8">
    <location>
        <begin position="183"/>
        <end position="207"/>
    </location>
</feature>
<feature type="transmembrane region" description="Helical" evidence="8">
    <location>
        <begin position="140"/>
        <end position="163"/>
    </location>
</feature>
<reference evidence="10 11" key="1">
    <citation type="submission" date="2019-08" db="EMBL/GenBank/DDBJ databases">
        <title>Deep-cultivation of Planctomycetes and their phenomic and genomic characterization uncovers novel biology.</title>
        <authorList>
            <person name="Wiegand S."/>
            <person name="Jogler M."/>
            <person name="Boedeker C."/>
            <person name="Pinto D."/>
            <person name="Vollmers J."/>
            <person name="Rivas-Marin E."/>
            <person name="Kohn T."/>
            <person name="Peeters S.H."/>
            <person name="Heuer A."/>
            <person name="Rast P."/>
            <person name="Oberbeckmann S."/>
            <person name="Bunk B."/>
            <person name="Jeske O."/>
            <person name="Meyerdierks A."/>
            <person name="Storesund J.E."/>
            <person name="Kallscheuer N."/>
            <person name="Luecker S."/>
            <person name="Lage O.M."/>
            <person name="Pohl T."/>
            <person name="Merkel B.J."/>
            <person name="Hornburger P."/>
            <person name="Mueller R.-W."/>
            <person name="Bruemmer F."/>
            <person name="Labrenz M."/>
            <person name="Spormann A.M."/>
            <person name="Op den Camp H."/>
            <person name="Overmann J."/>
            <person name="Amann R."/>
            <person name="Jetten M.S.M."/>
            <person name="Mascher T."/>
            <person name="Medema M.H."/>
            <person name="Devos D.P."/>
            <person name="Kaster A.-K."/>
            <person name="Ovreas L."/>
            <person name="Rohde M."/>
            <person name="Galperin M.Y."/>
            <person name="Jogler C."/>
        </authorList>
    </citation>
    <scope>NUCLEOTIDE SEQUENCE [LARGE SCALE GENOMIC DNA]</scope>
    <source>
        <strain evidence="10 11">UC8</strain>
    </source>
</reference>
<keyword evidence="4 8" id="KW-1133">Transmembrane helix</keyword>
<evidence type="ECO:0000256" key="2">
    <source>
        <dbReference type="ARBA" id="ARBA00022475"/>
    </source>
</evidence>
<feature type="domain" description="MotA/TolQ/ExbB proton channel" evidence="9">
    <location>
        <begin position="117"/>
        <end position="217"/>
    </location>
</feature>
<dbReference type="AlphaFoldDB" id="A0A5B9QS03"/>
<gene>
    <name evidence="10" type="primary">exbB_1</name>
    <name evidence="10" type="ORF">UC8_24920</name>
</gene>
<comment type="subcellular location">
    <subcellularLocation>
        <location evidence="1">Cell membrane</location>
        <topology evidence="1">Multi-pass membrane protein</topology>
    </subcellularLocation>
    <subcellularLocation>
        <location evidence="6">Membrane</location>
        <topology evidence="6">Multi-pass membrane protein</topology>
    </subcellularLocation>
</comment>
<evidence type="ECO:0000256" key="8">
    <source>
        <dbReference type="SAM" id="Phobius"/>
    </source>
</evidence>
<evidence type="ECO:0000259" key="9">
    <source>
        <dbReference type="Pfam" id="PF01618"/>
    </source>
</evidence>
<evidence type="ECO:0000256" key="4">
    <source>
        <dbReference type="ARBA" id="ARBA00022989"/>
    </source>
</evidence>
<keyword evidence="6" id="KW-0653">Protein transport</keyword>
<evidence type="ECO:0000256" key="3">
    <source>
        <dbReference type="ARBA" id="ARBA00022692"/>
    </source>
</evidence>
<feature type="compositionally biased region" description="Pro residues" evidence="7">
    <location>
        <begin position="239"/>
        <end position="297"/>
    </location>
</feature>
<keyword evidence="11" id="KW-1185">Reference proteome</keyword>
<keyword evidence="2" id="KW-1003">Cell membrane</keyword>